<accession>A0A835T910</accession>
<evidence type="ECO:0000256" key="12">
    <source>
        <dbReference type="ARBA" id="ARBA00023136"/>
    </source>
</evidence>
<evidence type="ECO:0000256" key="14">
    <source>
        <dbReference type="ARBA" id="ARBA00023235"/>
    </source>
</evidence>
<dbReference type="EC" id="5.3.99.3" evidence="3"/>
<dbReference type="PROSITE" id="PS50404">
    <property type="entry name" value="GST_NTER"/>
    <property type="match status" value="1"/>
</dbReference>
<evidence type="ECO:0000256" key="15">
    <source>
        <dbReference type="ARBA" id="ARBA00023930"/>
    </source>
</evidence>
<dbReference type="InterPro" id="IPR040079">
    <property type="entry name" value="Glutathione_S-Trfase"/>
</dbReference>
<evidence type="ECO:0000256" key="5">
    <source>
        <dbReference type="ARBA" id="ARBA00022501"/>
    </source>
</evidence>
<keyword evidence="5" id="KW-0644">Prostaglandin metabolism</keyword>
<evidence type="ECO:0000256" key="8">
    <source>
        <dbReference type="ARBA" id="ARBA00022692"/>
    </source>
</evidence>
<dbReference type="EMBL" id="JAEHOC010000006">
    <property type="protein sequence ID" value="KAG2441039.1"/>
    <property type="molecule type" value="Genomic_DNA"/>
</dbReference>
<dbReference type="CDD" id="cd03197">
    <property type="entry name" value="GST_C_mPGES2"/>
    <property type="match status" value="1"/>
</dbReference>
<dbReference type="GO" id="GO:0001516">
    <property type="term" value="P:prostaglandin biosynthetic process"/>
    <property type="evidence" value="ECO:0007669"/>
    <property type="project" value="UniProtKB-UniPathway"/>
</dbReference>
<dbReference type="PANTHER" id="PTHR12782:SF5">
    <property type="entry name" value="PROSTAGLANDIN E SYNTHASE 2"/>
    <property type="match status" value="1"/>
</dbReference>
<dbReference type="GO" id="GO:0012505">
    <property type="term" value="C:endomembrane system"/>
    <property type="evidence" value="ECO:0007669"/>
    <property type="project" value="UniProtKB-SubCell"/>
</dbReference>
<dbReference type="InterPro" id="IPR034335">
    <property type="entry name" value="PGES2_C"/>
</dbReference>
<dbReference type="SUPFAM" id="SSF47616">
    <property type="entry name" value="GST C-terminal domain-like"/>
    <property type="match status" value="1"/>
</dbReference>
<keyword evidence="7" id="KW-0643">Prostaglandin biosynthesis</keyword>
<dbReference type="PANTHER" id="PTHR12782">
    <property type="entry name" value="MICROSOMAL PROSTAGLANDIN E SYNTHASE-2"/>
    <property type="match status" value="1"/>
</dbReference>
<evidence type="ECO:0000256" key="19">
    <source>
        <dbReference type="SAM" id="MobiDB-lite"/>
    </source>
</evidence>
<dbReference type="Proteomes" id="UP000650467">
    <property type="component" value="Unassembled WGS sequence"/>
</dbReference>
<keyword evidence="12" id="KW-0472">Membrane</keyword>
<evidence type="ECO:0000256" key="9">
    <source>
        <dbReference type="ARBA" id="ARBA00022832"/>
    </source>
</evidence>
<dbReference type="InterPro" id="IPR004045">
    <property type="entry name" value="Glutathione_S-Trfase_N"/>
</dbReference>
<dbReference type="SFLD" id="SFLDG01182">
    <property type="entry name" value="Prostaglandin_E_synthase_like"/>
    <property type="match status" value="1"/>
</dbReference>
<evidence type="ECO:0000256" key="3">
    <source>
        <dbReference type="ARBA" id="ARBA00012203"/>
    </source>
</evidence>
<evidence type="ECO:0000313" key="22">
    <source>
        <dbReference type="Proteomes" id="UP000650467"/>
    </source>
</evidence>
<comment type="catalytic activity">
    <reaction evidence="15">
        <text>prostaglandin H2 = (12S)-hydroxy-(5Z,8E,10E)-heptadecatrienoate + malonaldehyde</text>
        <dbReference type="Rhea" id="RHEA:48644"/>
        <dbReference type="ChEBI" id="CHEBI:57405"/>
        <dbReference type="ChEBI" id="CHEBI:90694"/>
        <dbReference type="ChEBI" id="CHEBI:566274"/>
    </reaction>
    <physiologicalReaction direction="left-to-right" evidence="15">
        <dbReference type="Rhea" id="RHEA:48645"/>
    </physiologicalReaction>
</comment>
<name>A0A835T910_CHLIN</name>
<evidence type="ECO:0000256" key="2">
    <source>
        <dbReference type="ARBA" id="ARBA00007409"/>
    </source>
</evidence>
<keyword evidence="9" id="KW-0276">Fatty acid metabolism</keyword>
<gene>
    <name evidence="21" type="ORF">HXX76_003892</name>
</gene>
<dbReference type="UniPathway" id="UPA00662"/>
<evidence type="ECO:0000256" key="17">
    <source>
        <dbReference type="ARBA" id="ARBA00031041"/>
    </source>
</evidence>
<dbReference type="SFLD" id="SFLDS00019">
    <property type="entry name" value="Glutathione_Transferase_(cytos"/>
    <property type="match status" value="1"/>
</dbReference>
<evidence type="ECO:0000256" key="10">
    <source>
        <dbReference type="ARBA" id="ARBA00022989"/>
    </source>
</evidence>
<dbReference type="InterPro" id="IPR011767">
    <property type="entry name" value="GLR_AS"/>
</dbReference>
<dbReference type="Gene3D" id="1.20.1050.10">
    <property type="match status" value="1"/>
</dbReference>
<comment type="catalytic activity">
    <reaction evidence="16">
        <text>prostaglandin H2 = prostaglandin E2</text>
        <dbReference type="Rhea" id="RHEA:12893"/>
        <dbReference type="ChEBI" id="CHEBI:57405"/>
        <dbReference type="ChEBI" id="CHEBI:606564"/>
        <dbReference type="EC" id="5.3.99.3"/>
    </reaction>
    <physiologicalReaction direction="left-to-right" evidence="16">
        <dbReference type="Rhea" id="RHEA:12894"/>
    </physiologicalReaction>
</comment>
<dbReference type="Gene3D" id="3.40.30.10">
    <property type="entry name" value="Glutaredoxin"/>
    <property type="match status" value="1"/>
</dbReference>
<keyword evidence="10" id="KW-1133">Transmembrane helix</keyword>
<sequence>MSSALRRLAPALLFQAQTRAAGLQPAASSRFLAIGAADQSYANPSGGRPGVLAAAAALLGAGAVTVGATVVAADAATPIEVAADPYARPAAPRPLPGHVTLYQYEVCPYCCKVRAMLDYYKLPYTVIEVNPLTKGELTWSSYKKVPVVKLDEEVVVDSSAIMSRLAVDVAAAGRDPMAAAAAAPAAKAAAPPAAPAKKAGGWFGGSSSSSGSDAGAGPKDQAAAASSGGADAVAEEVRWRKWVDEKLVKILTANIYRNWDESKETFKYITDQTGWSWGTREVARWSGAVMMWQIGKRMPAKYGIEGDLRVALYNTANDFVDGALAGGRKRFAGGERPNLADLAAFGVIRAVRQTGAFRDLMANSRIAPWFAAMEEAVGGSARVATEGVKSG</sequence>
<evidence type="ECO:0000259" key="20">
    <source>
        <dbReference type="PROSITE" id="PS50404"/>
    </source>
</evidence>
<evidence type="ECO:0000313" key="21">
    <source>
        <dbReference type="EMBL" id="KAG2441039.1"/>
    </source>
</evidence>
<dbReference type="GO" id="GO:0050220">
    <property type="term" value="F:prostaglandin-E synthase activity"/>
    <property type="evidence" value="ECO:0007669"/>
    <property type="project" value="UniProtKB-EC"/>
</dbReference>
<protein>
    <recommendedName>
        <fullName evidence="4">Prostaglandin E synthase 2</fullName>
        <ecNumber evidence="3">5.3.99.3</ecNumber>
    </recommendedName>
    <alternativeName>
        <fullName evidence="17">Microsomal prostaglandin E synthase 2</fullName>
    </alternativeName>
</protein>
<evidence type="ECO:0000256" key="4">
    <source>
        <dbReference type="ARBA" id="ARBA00019474"/>
    </source>
</evidence>
<dbReference type="InterPro" id="IPR036249">
    <property type="entry name" value="Thioredoxin-like_sf"/>
</dbReference>
<keyword evidence="8" id="KW-0812">Transmembrane</keyword>
<dbReference type="InterPro" id="IPR034334">
    <property type="entry name" value="PGES2"/>
</dbReference>
<evidence type="ECO:0000256" key="6">
    <source>
        <dbReference type="ARBA" id="ARBA00022516"/>
    </source>
</evidence>
<dbReference type="AlphaFoldDB" id="A0A835T910"/>
<feature type="region of interest" description="Disordered" evidence="19">
    <location>
        <begin position="200"/>
        <end position="227"/>
    </location>
</feature>
<comment type="caution">
    <text evidence="21">The sequence shown here is derived from an EMBL/GenBank/DDBJ whole genome shotgun (WGS) entry which is preliminary data.</text>
</comment>
<dbReference type="SUPFAM" id="SSF52833">
    <property type="entry name" value="Thioredoxin-like"/>
    <property type="match status" value="1"/>
</dbReference>
<dbReference type="Pfam" id="PF13417">
    <property type="entry name" value="GST_N_3"/>
    <property type="match status" value="1"/>
</dbReference>
<evidence type="ECO:0000256" key="11">
    <source>
        <dbReference type="ARBA" id="ARBA00023098"/>
    </source>
</evidence>
<organism evidence="21 22">
    <name type="scientific">Chlamydomonas incerta</name>
    <dbReference type="NCBI Taxonomy" id="51695"/>
    <lineage>
        <taxon>Eukaryota</taxon>
        <taxon>Viridiplantae</taxon>
        <taxon>Chlorophyta</taxon>
        <taxon>core chlorophytes</taxon>
        <taxon>Chlorophyceae</taxon>
        <taxon>CS clade</taxon>
        <taxon>Chlamydomonadales</taxon>
        <taxon>Chlamydomonadaceae</taxon>
        <taxon>Chlamydomonas</taxon>
    </lineage>
</organism>
<reference evidence="21" key="1">
    <citation type="journal article" date="2020" name="bioRxiv">
        <title>Comparative genomics of Chlamydomonas.</title>
        <authorList>
            <person name="Craig R.J."/>
            <person name="Hasan A.R."/>
            <person name="Ness R.W."/>
            <person name="Keightley P.D."/>
        </authorList>
    </citation>
    <scope>NUCLEOTIDE SEQUENCE</scope>
    <source>
        <strain evidence="21">SAG 7.73</strain>
    </source>
</reference>
<keyword evidence="22" id="KW-1185">Reference proteome</keyword>
<dbReference type="SFLD" id="SFLDG01203">
    <property type="entry name" value="Prostaglandin_E_synthase_like1"/>
    <property type="match status" value="1"/>
</dbReference>
<comment type="similarity">
    <text evidence="2">Belongs to the GST superfamily.</text>
</comment>
<keyword evidence="6" id="KW-0444">Lipid biosynthesis</keyword>
<dbReference type="GO" id="GO:0005739">
    <property type="term" value="C:mitochondrion"/>
    <property type="evidence" value="ECO:0007669"/>
    <property type="project" value="TreeGrafter"/>
</dbReference>
<feature type="domain" description="GST N-terminal" evidence="20">
    <location>
        <begin position="97"/>
        <end position="173"/>
    </location>
</feature>
<evidence type="ECO:0000256" key="13">
    <source>
        <dbReference type="ARBA" id="ARBA00023160"/>
    </source>
</evidence>
<dbReference type="PROSITE" id="PS00195">
    <property type="entry name" value="GLUTAREDOXIN_1"/>
    <property type="match status" value="1"/>
</dbReference>
<evidence type="ECO:0000256" key="1">
    <source>
        <dbReference type="ARBA" id="ARBA00004702"/>
    </source>
</evidence>
<dbReference type="InterPro" id="IPR036282">
    <property type="entry name" value="Glutathione-S-Trfase_C_sf"/>
</dbReference>
<evidence type="ECO:0000256" key="7">
    <source>
        <dbReference type="ARBA" id="ARBA00022585"/>
    </source>
</evidence>
<evidence type="ECO:0000256" key="16">
    <source>
        <dbReference type="ARBA" id="ARBA00023931"/>
    </source>
</evidence>
<keyword evidence="11" id="KW-0443">Lipid metabolism</keyword>
<dbReference type="OrthoDB" id="423541at2759"/>
<comment type="subcellular location">
    <subcellularLocation>
        <location evidence="18">Endomembrane system</location>
        <topology evidence="18">Single-pass membrane protein</topology>
    </subcellularLocation>
</comment>
<dbReference type="PROSITE" id="PS51354">
    <property type="entry name" value="GLUTAREDOXIN_2"/>
    <property type="match status" value="1"/>
</dbReference>
<keyword evidence="14" id="KW-0413">Isomerase</keyword>
<keyword evidence="13" id="KW-0275">Fatty acid biosynthesis</keyword>
<evidence type="ECO:0000256" key="18">
    <source>
        <dbReference type="ARBA" id="ARBA00037847"/>
    </source>
</evidence>
<comment type="pathway">
    <text evidence="1">Lipid metabolism; prostaglandin biosynthesis.</text>
</comment>
<proteinExistence type="inferred from homology"/>